<dbReference type="AlphaFoldDB" id="A0A1Z5HTC9"/>
<protein>
    <submittedName>
        <fullName evidence="1">Transposase IS4 family protein</fullName>
    </submittedName>
</protein>
<evidence type="ECO:0000313" key="1">
    <source>
        <dbReference type="EMBL" id="GAW92782.1"/>
    </source>
</evidence>
<dbReference type="EMBL" id="BDGJ01000100">
    <property type="protein sequence ID" value="GAW92782.1"/>
    <property type="molecule type" value="Genomic_DNA"/>
</dbReference>
<reference evidence="2" key="1">
    <citation type="journal article" date="2017" name="Appl. Environ. Microbiol.">
        <title>Genomic analysis of Calderihabitans maritimus KKC1, a thermophilic hydrogenogenic carboxydotrophic bacterium isolated from marine sediment.</title>
        <authorList>
            <person name="Omae K."/>
            <person name="Yoneda Y."/>
            <person name="Fukuyama Y."/>
            <person name="Yoshida T."/>
            <person name="Sako Y."/>
        </authorList>
    </citation>
    <scope>NUCLEOTIDE SEQUENCE [LARGE SCALE GENOMIC DNA]</scope>
    <source>
        <strain evidence="2">KKC1</strain>
    </source>
</reference>
<organism evidence="1 2">
    <name type="scientific">Calderihabitans maritimus</name>
    <dbReference type="NCBI Taxonomy" id="1246530"/>
    <lineage>
        <taxon>Bacteria</taxon>
        <taxon>Bacillati</taxon>
        <taxon>Bacillota</taxon>
        <taxon>Clostridia</taxon>
        <taxon>Neomoorellales</taxon>
        <taxon>Calderihabitantaceae</taxon>
        <taxon>Calderihabitans</taxon>
    </lineage>
</organism>
<comment type="caution">
    <text evidence="1">The sequence shown here is derived from an EMBL/GenBank/DDBJ whole genome shotgun (WGS) entry which is preliminary data.</text>
</comment>
<accession>A0A1Z5HTC9</accession>
<keyword evidence="2" id="KW-1185">Reference proteome</keyword>
<gene>
    <name evidence="1" type="ORF">KKC1_19310</name>
</gene>
<sequence>MKINLEGQTYLARTELTGKAFDAFKALGLRPPSQVEVVPPV</sequence>
<proteinExistence type="predicted"/>
<dbReference type="Proteomes" id="UP000197032">
    <property type="component" value="Unassembled WGS sequence"/>
</dbReference>
<name>A0A1Z5HTC9_9FIRM</name>
<evidence type="ECO:0000313" key="2">
    <source>
        <dbReference type="Proteomes" id="UP000197032"/>
    </source>
</evidence>